<dbReference type="InterPro" id="IPR036259">
    <property type="entry name" value="MFS_trans_sf"/>
</dbReference>
<dbReference type="EMBL" id="BAAAUF010000008">
    <property type="protein sequence ID" value="GAA3030017.1"/>
    <property type="molecule type" value="Genomic_DNA"/>
</dbReference>
<feature type="transmembrane region" description="Helical" evidence="7">
    <location>
        <begin position="283"/>
        <end position="306"/>
    </location>
</feature>
<feature type="transmembrane region" description="Helical" evidence="7">
    <location>
        <begin position="27"/>
        <end position="50"/>
    </location>
</feature>
<dbReference type="PANTHER" id="PTHR23501:SF197">
    <property type="entry name" value="COMD"/>
    <property type="match status" value="1"/>
</dbReference>
<keyword evidence="5 7" id="KW-1133">Transmembrane helix</keyword>
<feature type="transmembrane region" description="Helical" evidence="7">
    <location>
        <begin position="318"/>
        <end position="340"/>
    </location>
</feature>
<evidence type="ECO:0000313" key="9">
    <source>
        <dbReference type="EMBL" id="GAA3030017.1"/>
    </source>
</evidence>
<feature type="transmembrane region" description="Helical" evidence="7">
    <location>
        <begin position="93"/>
        <end position="112"/>
    </location>
</feature>
<feature type="transmembrane region" description="Helical" evidence="7">
    <location>
        <begin position="181"/>
        <end position="201"/>
    </location>
</feature>
<feature type="transmembrane region" description="Helical" evidence="7">
    <location>
        <begin position="347"/>
        <end position="364"/>
    </location>
</feature>
<keyword evidence="10" id="KW-1185">Reference proteome</keyword>
<dbReference type="NCBIfam" id="TIGR00711">
    <property type="entry name" value="efflux_EmrB"/>
    <property type="match status" value="1"/>
</dbReference>
<dbReference type="PANTHER" id="PTHR23501">
    <property type="entry name" value="MAJOR FACILITATOR SUPERFAMILY"/>
    <property type="match status" value="1"/>
</dbReference>
<dbReference type="InterPro" id="IPR004638">
    <property type="entry name" value="EmrB-like"/>
</dbReference>
<evidence type="ECO:0000256" key="5">
    <source>
        <dbReference type="ARBA" id="ARBA00022989"/>
    </source>
</evidence>
<keyword evidence="2" id="KW-0813">Transport</keyword>
<evidence type="ECO:0000256" key="3">
    <source>
        <dbReference type="ARBA" id="ARBA00022475"/>
    </source>
</evidence>
<evidence type="ECO:0000256" key="2">
    <source>
        <dbReference type="ARBA" id="ARBA00022448"/>
    </source>
</evidence>
<dbReference type="InterPro" id="IPR020846">
    <property type="entry name" value="MFS_dom"/>
</dbReference>
<accession>A0ABP6L4T1</accession>
<feature type="transmembrane region" description="Helical" evidence="7">
    <location>
        <begin position="376"/>
        <end position="397"/>
    </location>
</feature>
<feature type="transmembrane region" description="Helical" evidence="7">
    <location>
        <begin position="151"/>
        <end position="169"/>
    </location>
</feature>
<sequence>MSTAHEARDGAVTPQATPAMSHQQVMLVYFGLLFAMLMATLDSSIVATAVPTIVGDLGGLDRIGWVGAAYILATSAVMPLAGKLGDLLGRKPVFLVSTVVFLAGSAACGAAQTMTQLIVFRVLQGIGGGGVMAAMFALTGDLFSPRERAKYQGYSAGVFALSAIGGPLAGGFFSDHLTWRWVFYINLPIGAVALALVAVFLKGRTRVERPRIDYLGMLLLSGGLVALVLAANWAGTKYAWSSPVVIGLFAGAVVLLAAWVFAERRAAEPVVPLHLFRDSTFDICNLVSLIAGLTGFGLVFFLPLYLQISSGATATNSGLLLLPMMFGLMIASFGVGGAVAKSGRYKWFPVASMAVSGISAYLLSTMDADTGRLTSGFYMFLLGVGAGLSQQVVVVAVQNAAPPRDMGAATSTVTFSRMLGTSFGVSVFATILNHRLAHEIPAYLTPDEASRLPAGGSFGPEWLKHQPQGLRDGLAQVYAHALSPVFMTAAMILAVGFVASLFLKDVVLEQRGWGGADTETPAEAAG</sequence>
<feature type="transmembrane region" description="Helical" evidence="7">
    <location>
        <begin position="213"/>
        <end position="234"/>
    </location>
</feature>
<feature type="transmembrane region" description="Helical" evidence="7">
    <location>
        <begin position="418"/>
        <end position="437"/>
    </location>
</feature>
<feature type="transmembrane region" description="Helical" evidence="7">
    <location>
        <begin position="477"/>
        <end position="503"/>
    </location>
</feature>
<comment type="subcellular location">
    <subcellularLocation>
        <location evidence="1">Cell membrane</location>
        <topology evidence="1">Multi-pass membrane protein</topology>
    </subcellularLocation>
</comment>
<dbReference type="RefSeq" id="WP_234516452.1">
    <property type="nucleotide sequence ID" value="NZ_BAAAUF010000008.1"/>
</dbReference>
<keyword evidence="6 7" id="KW-0472">Membrane</keyword>
<dbReference type="InterPro" id="IPR011701">
    <property type="entry name" value="MFS"/>
</dbReference>
<evidence type="ECO:0000256" key="6">
    <source>
        <dbReference type="ARBA" id="ARBA00023136"/>
    </source>
</evidence>
<dbReference type="SUPFAM" id="SSF103473">
    <property type="entry name" value="MFS general substrate transporter"/>
    <property type="match status" value="1"/>
</dbReference>
<evidence type="ECO:0000256" key="4">
    <source>
        <dbReference type="ARBA" id="ARBA00022692"/>
    </source>
</evidence>
<feature type="transmembrane region" description="Helical" evidence="7">
    <location>
        <begin position="62"/>
        <end position="81"/>
    </location>
</feature>
<evidence type="ECO:0000313" key="10">
    <source>
        <dbReference type="Proteomes" id="UP001501532"/>
    </source>
</evidence>
<feature type="transmembrane region" description="Helical" evidence="7">
    <location>
        <begin position="240"/>
        <end position="262"/>
    </location>
</feature>
<keyword evidence="3" id="KW-1003">Cell membrane</keyword>
<dbReference type="Gene3D" id="1.20.1250.20">
    <property type="entry name" value="MFS general substrate transporter like domains"/>
    <property type="match status" value="2"/>
</dbReference>
<feature type="domain" description="Major facilitator superfamily (MFS) profile" evidence="8">
    <location>
        <begin position="28"/>
        <end position="508"/>
    </location>
</feature>
<gene>
    <name evidence="9" type="ORF">GCM10010448_10020</name>
</gene>
<evidence type="ECO:0000259" key="8">
    <source>
        <dbReference type="PROSITE" id="PS50850"/>
    </source>
</evidence>
<comment type="caution">
    <text evidence="9">The sequence shown here is derived from an EMBL/GenBank/DDBJ whole genome shotgun (WGS) entry which is preliminary data.</text>
</comment>
<organism evidence="9 10">
    <name type="scientific">Streptomyces glomeratus</name>
    <dbReference type="NCBI Taxonomy" id="284452"/>
    <lineage>
        <taxon>Bacteria</taxon>
        <taxon>Bacillati</taxon>
        <taxon>Actinomycetota</taxon>
        <taxon>Actinomycetes</taxon>
        <taxon>Kitasatosporales</taxon>
        <taxon>Streptomycetaceae</taxon>
        <taxon>Streptomyces</taxon>
    </lineage>
</organism>
<evidence type="ECO:0000256" key="7">
    <source>
        <dbReference type="SAM" id="Phobius"/>
    </source>
</evidence>
<keyword evidence="4 7" id="KW-0812">Transmembrane</keyword>
<protein>
    <submittedName>
        <fullName evidence="9">MDR family MFS transporter</fullName>
    </submittedName>
</protein>
<dbReference type="Proteomes" id="UP001501532">
    <property type="component" value="Unassembled WGS sequence"/>
</dbReference>
<evidence type="ECO:0000256" key="1">
    <source>
        <dbReference type="ARBA" id="ARBA00004651"/>
    </source>
</evidence>
<reference evidence="10" key="1">
    <citation type="journal article" date="2019" name="Int. J. Syst. Evol. Microbiol.">
        <title>The Global Catalogue of Microorganisms (GCM) 10K type strain sequencing project: providing services to taxonomists for standard genome sequencing and annotation.</title>
        <authorList>
            <consortium name="The Broad Institute Genomics Platform"/>
            <consortium name="The Broad Institute Genome Sequencing Center for Infectious Disease"/>
            <person name="Wu L."/>
            <person name="Ma J."/>
        </authorList>
    </citation>
    <scope>NUCLEOTIDE SEQUENCE [LARGE SCALE GENOMIC DNA]</scope>
    <source>
        <strain evidence="10">JCM 9091</strain>
    </source>
</reference>
<dbReference type="CDD" id="cd17502">
    <property type="entry name" value="MFS_Azr1_MDR_like"/>
    <property type="match status" value="1"/>
</dbReference>
<name>A0ABP6L4T1_9ACTN</name>
<feature type="transmembrane region" description="Helical" evidence="7">
    <location>
        <begin position="118"/>
        <end position="139"/>
    </location>
</feature>
<dbReference type="Pfam" id="PF07690">
    <property type="entry name" value="MFS_1"/>
    <property type="match status" value="1"/>
</dbReference>
<proteinExistence type="predicted"/>
<dbReference type="PROSITE" id="PS50850">
    <property type="entry name" value="MFS"/>
    <property type="match status" value="1"/>
</dbReference>